<feature type="non-terminal residue" evidence="4">
    <location>
        <position position="1"/>
    </location>
</feature>
<dbReference type="Proteomes" id="UP001519460">
    <property type="component" value="Unassembled WGS sequence"/>
</dbReference>
<name>A0ABD0K516_9CAEN</name>
<evidence type="ECO:0000256" key="1">
    <source>
        <dbReference type="SAM" id="Coils"/>
    </source>
</evidence>
<feature type="region of interest" description="Disordered" evidence="2">
    <location>
        <begin position="159"/>
        <end position="198"/>
    </location>
</feature>
<keyword evidence="5" id="KW-1185">Reference proteome</keyword>
<feature type="domain" description="Myb/SANT-like DNA-binding" evidence="3">
    <location>
        <begin position="1"/>
        <end position="35"/>
    </location>
</feature>
<feature type="coiled-coil region" evidence="1">
    <location>
        <begin position="240"/>
        <end position="291"/>
    </location>
</feature>
<dbReference type="PANTHER" id="PTHR23098:SF16">
    <property type="entry name" value="REGULATORY PROTEIN ZESTE"/>
    <property type="match status" value="1"/>
</dbReference>
<dbReference type="PANTHER" id="PTHR23098">
    <property type="entry name" value="AGAP001331-PA-RELATED"/>
    <property type="match status" value="1"/>
</dbReference>
<sequence>KEAAWQEIATRVNAHHFSSRHWKQMKKKWQDLKAECIRIRALQKNPPTGGGPPPHSPWYMNFVLDILGEDSCLVDGIGGGLESGDVLPKDEILPSTPQDVPDRANVIYAVGTGDEGGSKTYQLVVAHHNEPGSINNVIVLEDGEHSFLQVADDSVSHPVASTPFKINEGSDLGQEDSRSASQPQPSLPSSSQASRLSCSQVSSSKPDFLSQLKSKRRTCVQSESSGRSKRICTDEKMGRLADEETKRVIMEREKIELELELLKIEKKNKLIDQSNKLLEQAKNYLEVLRLEKSMGVVPSVVESIDLHICGWENNSDKLTSGTDEEV</sequence>
<feature type="compositionally biased region" description="Low complexity" evidence="2">
    <location>
        <begin position="179"/>
        <end position="198"/>
    </location>
</feature>
<dbReference type="EMBL" id="JACVVK020000254">
    <property type="protein sequence ID" value="KAK7481921.1"/>
    <property type="molecule type" value="Genomic_DNA"/>
</dbReference>
<keyword evidence="1" id="KW-0175">Coiled coil</keyword>
<dbReference type="Pfam" id="PF13873">
    <property type="entry name" value="Myb_DNA-bind_5"/>
    <property type="match status" value="1"/>
</dbReference>
<evidence type="ECO:0000313" key="5">
    <source>
        <dbReference type="Proteomes" id="UP001519460"/>
    </source>
</evidence>
<proteinExistence type="predicted"/>
<evidence type="ECO:0000256" key="2">
    <source>
        <dbReference type="SAM" id="MobiDB-lite"/>
    </source>
</evidence>
<evidence type="ECO:0000259" key="3">
    <source>
        <dbReference type="Pfam" id="PF13873"/>
    </source>
</evidence>
<organism evidence="4 5">
    <name type="scientific">Batillaria attramentaria</name>
    <dbReference type="NCBI Taxonomy" id="370345"/>
    <lineage>
        <taxon>Eukaryota</taxon>
        <taxon>Metazoa</taxon>
        <taxon>Spiralia</taxon>
        <taxon>Lophotrochozoa</taxon>
        <taxon>Mollusca</taxon>
        <taxon>Gastropoda</taxon>
        <taxon>Caenogastropoda</taxon>
        <taxon>Sorbeoconcha</taxon>
        <taxon>Cerithioidea</taxon>
        <taxon>Batillariidae</taxon>
        <taxon>Batillaria</taxon>
    </lineage>
</organism>
<reference evidence="4 5" key="1">
    <citation type="journal article" date="2023" name="Sci. Data">
        <title>Genome assembly of the Korean intertidal mud-creeper Batillaria attramentaria.</title>
        <authorList>
            <person name="Patra A.K."/>
            <person name="Ho P.T."/>
            <person name="Jun S."/>
            <person name="Lee S.J."/>
            <person name="Kim Y."/>
            <person name="Won Y.J."/>
        </authorList>
    </citation>
    <scope>NUCLEOTIDE SEQUENCE [LARGE SCALE GENOMIC DNA]</scope>
    <source>
        <strain evidence="4">Wonlab-2016</strain>
    </source>
</reference>
<dbReference type="InterPro" id="IPR028002">
    <property type="entry name" value="Myb_DNA-bind_5"/>
</dbReference>
<comment type="caution">
    <text evidence="4">The sequence shown here is derived from an EMBL/GenBank/DDBJ whole genome shotgun (WGS) entry which is preliminary data.</text>
</comment>
<gene>
    <name evidence="4" type="ORF">BaRGS_00026829</name>
</gene>
<protein>
    <recommendedName>
        <fullName evidence="3">Myb/SANT-like DNA-binding domain-containing protein</fullName>
    </recommendedName>
</protein>
<accession>A0ABD0K516</accession>
<evidence type="ECO:0000313" key="4">
    <source>
        <dbReference type="EMBL" id="KAK7481921.1"/>
    </source>
</evidence>
<dbReference type="AlphaFoldDB" id="A0ABD0K516"/>